<feature type="compositionally biased region" description="Low complexity" evidence="1">
    <location>
        <begin position="68"/>
        <end position="81"/>
    </location>
</feature>
<name>A0AAV3QR91_LITER</name>
<comment type="caution">
    <text evidence="2">The sequence shown here is derived from an EMBL/GenBank/DDBJ whole genome shotgun (WGS) entry which is preliminary data.</text>
</comment>
<dbReference type="AlphaFoldDB" id="A0AAV3QR91"/>
<evidence type="ECO:0000313" key="2">
    <source>
        <dbReference type="EMBL" id="GAA0166050.1"/>
    </source>
</evidence>
<accession>A0AAV3QR91</accession>
<feature type="region of interest" description="Disordered" evidence="1">
    <location>
        <begin position="68"/>
        <end position="88"/>
    </location>
</feature>
<proteinExistence type="predicted"/>
<evidence type="ECO:0000313" key="3">
    <source>
        <dbReference type="Proteomes" id="UP001454036"/>
    </source>
</evidence>
<reference evidence="2 3" key="1">
    <citation type="submission" date="2024-01" db="EMBL/GenBank/DDBJ databases">
        <title>The complete chloroplast genome sequence of Lithospermum erythrorhizon: insights into the phylogenetic relationship among Boraginaceae species and the maternal lineages of purple gromwells.</title>
        <authorList>
            <person name="Okada T."/>
            <person name="Watanabe K."/>
        </authorList>
    </citation>
    <scope>NUCLEOTIDE SEQUENCE [LARGE SCALE GENOMIC DNA]</scope>
</reference>
<keyword evidence="3" id="KW-1185">Reference proteome</keyword>
<protein>
    <submittedName>
        <fullName evidence="2">Uncharacterized protein</fullName>
    </submittedName>
</protein>
<dbReference type="Proteomes" id="UP001454036">
    <property type="component" value="Unassembled WGS sequence"/>
</dbReference>
<gene>
    <name evidence="2" type="ORF">LIER_21298</name>
</gene>
<organism evidence="2 3">
    <name type="scientific">Lithospermum erythrorhizon</name>
    <name type="common">Purple gromwell</name>
    <name type="synonym">Lithospermum officinale var. erythrorhizon</name>
    <dbReference type="NCBI Taxonomy" id="34254"/>
    <lineage>
        <taxon>Eukaryota</taxon>
        <taxon>Viridiplantae</taxon>
        <taxon>Streptophyta</taxon>
        <taxon>Embryophyta</taxon>
        <taxon>Tracheophyta</taxon>
        <taxon>Spermatophyta</taxon>
        <taxon>Magnoliopsida</taxon>
        <taxon>eudicotyledons</taxon>
        <taxon>Gunneridae</taxon>
        <taxon>Pentapetalae</taxon>
        <taxon>asterids</taxon>
        <taxon>lamiids</taxon>
        <taxon>Boraginales</taxon>
        <taxon>Boraginaceae</taxon>
        <taxon>Boraginoideae</taxon>
        <taxon>Lithospermeae</taxon>
        <taxon>Lithospermum</taxon>
    </lineage>
</organism>
<sequence length="88" mass="10053">MSNEKLVRKILWILPKKFAHKGLKMMNSSTNILDKILVIEEDVGDSTGIGYERGKFNNRKREVKFVPTGGHQQLTTTGTTQSYKKRTN</sequence>
<dbReference type="EMBL" id="BAABME010005588">
    <property type="protein sequence ID" value="GAA0166050.1"/>
    <property type="molecule type" value="Genomic_DNA"/>
</dbReference>
<evidence type="ECO:0000256" key="1">
    <source>
        <dbReference type="SAM" id="MobiDB-lite"/>
    </source>
</evidence>